<evidence type="ECO:0000259" key="1">
    <source>
        <dbReference type="Pfam" id="PF16875"/>
    </source>
</evidence>
<name>A0ABX1Y382_9BACL</name>
<dbReference type="EMBL" id="WHOA01000198">
    <property type="protein sequence ID" value="NOU75221.1"/>
    <property type="molecule type" value="Genomic_DNA"/>
</dbReference>
<dbReference type="Pfam" id="PF16875">
    <property type="entry name" value="Glyco_hydro_36N"/>
    <property type="match status" value="1"/>
</dbReference>
<feature type="domain" description="Glycosyl hydrolase family 36 N-terminal" evidence="1">
    <location>
        <begin position="11"/>
        <end position="103"/>
    </location>
</feature>
<proteinExistence type="predicted"/>
<keyword evidence="3" id="KW-1185">Reference proteome</keyword>
<dbReference type="InterPro" id="IPR038417">
    <property type="entry name" value="Alpga-gal_N_sf"/>
</dbReference>
<organism evidence="2 3">
    <name type="scientific">Paenibacillus phytorum</name>
    <dbReference type="NCBI Taxonomy" id="2654977"/>
    <lineage>
        <taxon>Bacteria</taxon>
        <taxon>Bacillati</taxon>
        <taxon>Bacillota</taxon>
        <taxon>Bacilli</taxon>
        <taxon>Bacillales</taxon>
        <taxon>Paenibacillaceae</taxon>
        <taxon>Paenibacillus</taxon>
    </lineage>
</organism>
<dbReference type="Gene3D" id="2.70.98.60">
    <property type="entry name" value="alpha-galactosidase from lactobacil brevis"/>
    <property type="match status" value="1"/>
</dbReference>
<sequence length="128" mass="15000">MWGGGKLEISHNTLLLLLKDTHYDLEVKLYYKIIADCDLIERYCEIINRGEANVTLEQALTCSIYLPREKDYRLTYLAGRWPAETQLSRVMLPDTKLVLESRREFLCSYTRITLPMNFQGFVCRALMN</sequence>
<comment type="caution">
    <text evidence="2">The sequence shown here is derived from an EMBL/GenBank/DDBJ whole genome shotgun (WGS) entry which is preliminary data.</text>
</comment>
<protein>
    <recommendedName>
        <fullName evidence="1">Glycosyl hydrolase family 36 N-terminal domain-containing protein</fullName>
    </recommendedName>
</protein>
<dbReference type="Proteomes" id="UP000616779">
    <property type="component" value="Unassembled WGS sequence"/>
</dbReference>
<gene>
    <name evidence="2" type="ORF">GC098_28180</name>
</gene>
<evidence type="ECO:0000313" key="2">
    <source>
        <dbReference type="EMBL" id="NOU75221.1"/>
    </source>
</evidence>
<evidence type="ECO:0000313" key="3">
    <source>
        <dbReference type="Proteomes" id="UP000616779"/>
    </source>
</evidence>
<reference evidence="2 3" key="1">
    <citation type="submission" date="2019-10" db="EMBL/GenBank/DDBJ databases">
        <title>Description of Paenibacillus terrestris sp. nov.</title>
        <authorList>
            <person name="Carlier A."/>
            <person name="Qi S."/>
        </authorList>
    </citation>
    <scope>NUCLEOTIDE SEQUENCE [LARGE SCALE GENOMIC DNA]</scope>
    <source>
        <strain evidence="2 3">LMG 31458</strain>
    </source>
</reference>
<dbReference type="InterPro" id="IPR031704">
    <property type="entry name" value="Glyco_hydro_36_N"/>
</dbReference>
<accession>A0ABX1Y382</accession>